<dbReference type="InterPro" id="IPR017451">
    <property type="entry name" value="F-box-assoc_interact_dom"/>
</dbReference>
<dbReference type="EMBL" id="CAMAPE010000005">
    <property type="protein sequence ID" value="CAH9069715.1"/>
    <property type="molecule type" value="Genomic_DNA"/>
</dbReference>
<reference evidence="2" key="1">
    <citation type="submission" date="2022-07" db="EMBL/GenBank/DDBJ databases">
        <authorList>
            <person name="Macas J."/>
            <person name="Novak P."/>
            <person name="Neumann P."/>
        </authorList>
    </citation>
    <scope>NUCLEOTIDE SEQUENCE</scope>
</reference>
<evidence type="ECO:0000259" key="1">
    <source>
        <dbReference type="Pfam" id="PF08268"/>
    </source>
</evidence>
<dbReference type="OrthoDB" id="1845982at2759"/>
<evidence type="ECO:0000313" key="3">
    <source>
        <dbReference type="Proteomes" id="UP001152484"/>
    </source>
</evidence>
<dbReference type="Pfam" id="PF08268">
    <property type="entry name" value="FBA_3"/>
    <property type="match status" value="1"/>
</dbReference>
<organism evidence="2 3">
    <name type="scientific">Cuscuta europaea</name>
    <name type="common">European dodder</name>
    <dbReference type="NCBI Taxonomy" id="41803"/>
    <lineage>
        <taxon>Eukaryota</taxon>
        <taxon>Viridiplantae</taxon>
        <taxon>Streptophyta</taxon>
        <taxon>Embryophyta</taxon>
        <taxon>Tracheophyta</taxon>
        <taxon>Spermatophyta</taxon>
        <taxon>Magnoliopsida</taxon>
        <taxon>eudicotyledons</taxon>
        <taxon>Gunneridae</taxon>
        <taxon>Pentapetalae</taxon>
        <taxon>asterids</taxon>
        <taxon>lamiids</taxon>
        <taxon>Solanales</taxon>
        <taxon>Convolvulaceae</taxon>
        <taxon>Cuscuteae</taxon>
        <taxon>Cuscuta</taxon>
        <taxon>Cuscuta subgen. Cuscuta</taxon>
    </lineage>
</organism>
<gene>
    <name evidence="2" type="ORF">CEURO_LOCUS3339</name>
</gene>
<comment type="caution">
    <text evidence="2">The sequence shown here is derived from an EMBL/GenBank/DDBJ whole genome shotgun (WGS) entry which is preliminary data.</text>
</comment>
<dbReference type="PANTHER" id="PTHR31672:SF13">
    <property type="entry name" value="F-BOX PROTEIN CPR30-LIKE"/>
    <property type="match status" value="1"/>
</dbReference>
<protein>
    <recommendedName>
        <fullName evidence="1">F-box associated beta-propeller type 3 domain-containing protein</fullName>
    </recommendedName>
</protein>
<dbReference type="PANTHER" id="PTHR31672">
    <property type="entry name" value="BNACNNG10540D PROTEIN"/>
    <property type="match status" value="1"/>
</dbReference>
<sequence>MTSTCSDNLYISNELLFEILTWSSLTRVDKCKALSKEVKDLIDDSWFLQNYCRKTNNVFGYFLQTFKDHRYVSTFVSVDPSINPNISLESLKDDLRILASSNHGLLCCRRYDRDVRSYLYYVCKPCTRQTVLLPSPTKKLGQHIEQVALIVLKSNPLHYKVIRFSPDRHSPPECNSYASEIFDSKIWAWRTVDNFVTEFCTIFGNQQSICIGDVAYWLSNKDTILAFDSATETHSEFQLPKTITQIDGGGGVGYIIGKQIVEYKGKLGLTCRCIFRSPSSCNLLLVWVLEDRKRWEWRLERVVRIDENERKLMGCSLADVELMVGYETQVYEQGGFFFYSPPLHVFPFRSDFEPVNLEDGCMLSCLDDIIQF</sequence>
<evidence type="ECO:0000313" key="2">
    <source>
        <dbReference type="EMBL" id="CAH9069715.1"/>
    </source>
</evidence>
<keyword evidence="3" id="KW-1185">Reference proteome</keyword>
<dbReference type="Proteomes" id="UP001152484">
    <property type="component" value="Unassembled WGS sequence"/>
</dbReference>
<accession>A0A9P0YNL0</accession>
<feature type="domain" description="F-box associated beta-propeller type 3" evidence="1">
    <location>
        <begin position="63"/>
        <end position="303"/>
    </location>
</feature>
<proteinExistence type="predicted"/>
<dbReference type="InterPro" id="IPR050796">
    <property type="entry name" value="SCF_F-box_component"/>
</dbReference>
<dbReference type="NCBIfam" id="TIGR01640">
    <property type="entry name" value="F_box_assoc_1"/>
    <property type="match status" value="1"/>
</dbReference>
<dbReference type="InterPro" id="IPR013187">
    <property type="entry name" value="F-box-assoc_dom_typ3"/>
</dbReference>
<dbReference type="AlphaFoldDB" id="A0A9P0YNL0"/>
<name>A0A9P0YNL0_CUSEU</name>